<dbReference type="AlphaFoldDB" id="A0A852LUX6"/>
<dbReference type="PROSITE" id="PS00010">
    <property type="entry name" value="ASX_HYDROXYL"/>
    <property type="match status" value="2"/>
</dbReference>
<feature type="non-terminal residue" evidence="21">
    <location>
        <position position="1"/>
    </location>
</feature>
<dbReference type="Gene3D" id="3.10.100.10">
    <property type="entry name" value="Mannose-Binding Protein A, subunit A"/>
    <property type="match status" value="1"/>
</dbReference>
<feature type="domain" description="EGF-like" evidence="19">
    <location>
        <begin position="415"/>
        <end position="452"/>
    </location>
</feature>
<dbReference type="Pfam" id="PF09064">
    <property type="entry name" value="EGF_Tme5"/>
    <property type="match status" value="1"/>
</dbReference>
<dbReference type="Pfam" id="PF07645">
    <property type="entry name" value="EGF_CA"/>
    <property type="match status" value="2"/>
</dbReference>
<evidence type="ECO:0000256" key="10">
    <source>
        <dbReference type="ARBA" id="ARBA00022989"/>
    </source>
</evidence>
<feature type="domain" description="EGF-like" evidence="19">
    <location>
        <begin position="298"/>
        <end position="336"/>
    </location>
</feature>
<accession>A0A852LUX6</accession>
<dbReference type="InterPro" id="IPR016187">
    <property type="entry name" value="CTDL_fold"/>
</dbReference>
<evidence type="ECO:0000256" key="9">
    <source>
        <dbReference type="ARBA" id="ARBA00022974"/>
    </source>
</evidence>
<feature type="signal peptide" evidence="18">
    <location>
        <begin position="1"/>
        <end position="20"/>
    </location>
</feature>
<dbReference type="PROSITE" id="PS50026">
    <property type="entry name" value="EGF_3"/>
    <property type="match status" value="2"/>
</dbReference>
<dbReference type="InterPro" id="IPR057350">
    <property type="entry name" value="THBD"/>
</dbReference>
<dbReference type="InterPro" id="IPR001304">
    <property type="entry name" value="C-type_lectin-like"/>
</dbReference>
<evidence type="ECO:0000256" key="2">
    <source>
        <dbReference type="ARBA" id="ARBA00019822"/>
    </source>
</evidence>
<evidence type="ECO:0000256" key="1">
    <source>
        <dbReference type="ARBA" id="ARBA00004479"/>
    </source>
</evidence>
<keyword evidence="6 18" id="KW-0732">Signal</keyword>
<dbReference type="Pfam" id="PF00059">
    <property type="entry name" value="Lectin_C"/>
    <property type="match status" value="1"/>
</dbReference>
<name>A0A852LUX6_9AVES</name>
<evidence type="ECO:0000256" key="5">
    <source>
        <dbReference type="ARBA" id="ARBA00022692"/>
    </source>
</evidence>
<keyword evidence="13" id="KW-0325">Glycoprotein</keyword>
<dbReference type="GO" id="GO:0005509">
    <property type="term" value="F:calcium ion binding"/>
    <property type="evidence" value="ECO:0007669"/>
    <property type="project" value="InterPro"/>
</dbReference>
<reference evidence="21 22" key="1">
    <citation type="submission" date="2020-02" db="EMBL/GenBank/DDBJ databases">
        <title>Bird 10,000 Genomes (B10K) Project - Family phase.</title>
        <authorList>
            <person name="Zhang G."/>
        </authorList>
    </citation>
    <scope>NUCLEOTIDE SEQUENCE [LARGE SCALE GENOMIC DNA]</scope>
    <source>
        <strain evidence="21">B10K-DU-017-21</strain>
    </source>
</reference>
<organism evidence="21 22">
    <name type="scientific">Centropus bengalensis</name>
    <name type="common">lesser coucal</name>
    <dbReference type="NCBI Taxonomy" id="1463675"/>
    <lineage>
        <taxon>Eukaryota</taxon>
        <taxon>Metazoa</taxon>
        <taxon>Chordata</taxon>
        <taxon>Craniata</taxon>
        <taxon>Vertebrata</taxon>
        <taxon>Euteleostomi</taxon>
        <taxon>Archelosauria</taxon>
        <taxon>Archosauria</taxon>
        <taxon>Dinosauria</taxon>
        <taxon>Saurischia</taxon>
        <taxon>Theropoda</taxon>
        <taxon>Coelurosauria</taxon>
        <taxon>Aves</taxon>
        <taxon>Neognathae</taxon>
        <taxon>Neoaves</taxon>
        <taxon>Otidimorphae</taxon>
        <taxon>Cuculiformes</taxon>
        <taxon>Centropidae</taxon>
        <taxon>Centropus</taxon>
    </lineage>
</organism>
<dbReference type="EMBL" id="WBNK01000491">
    <property type="protein sequence ID" value="NXX93736.1"/>
    <property type="molecule type" value="Genomic_DNA"/>
</dbReference>
<dbReference type="SMART" id="SM00181">
    <property type="entry name" value="EGF"/>
    <property type="match status" value="6"/>
</dbReference>
<dbReference type="Proteomes" id="UP000632886">
    <property type="component" value="Unassembled WGS sequence"/>
</dbReference>
<dbReference type="InterPro" id="IPR000742">
    <property type="entry name" value="EGF"/>
</dbReference>
<dbReference type="PANTHER" id="PTHR14789">
    <property type="entry name" value="CHONDROLECTIN VARIANT CHODLFDELTAE"/>
    <property type="match status" value="1"/>
</dbReference>
<comment type="caution">
    <text evidence="21">The sequence shown here is derived from an EMBL/GenBank/DDBJ whole genome shotgun (WGS) entry which is preliminary data.</text>
</comment>
<comment type="subcellular location">
    <subcellularLocation>
        <location evidence="1">Membrane</location>
        <topology evidence="1">Single-pass type I membrane protein</topology>
    </subcellularLocation>
</comment>
<evidence type="ECO:0000259" key="19">
    <source>
        <dbReference type="PROSITE" id="PS50026"/>
    </source>
</evidence>
<comment type="function">
    <text evidence="14">Endothelial cell receptor that plays a critical role in regulating several physiological processes including hemostasis, coagulation, fibrinolysis, inflammation, and angiogenesis. Acts as a cofactor for thrombin activation of protein C/PROC on the surface of vascular endothelial cells leading to initiation of the activated protein C anticoagulant pathway. Also accelerates the activation of the plasma carboxypeptidase B2/CPB2, which catalyzes removal of C-terminal basic amino acids from its substrates including kinins or anaphylatoxins leading to fibrinolysis inhibition. Plays critical protective roles in changing the cleavage specificity of protease-activated receptor 1/PAR1, inhibiting endothelial cell permeability and inflammation. Suppresses inflammation distinctly from its anticoagulant cofactor activity by sequestering HMGB1 thereby preventing it from engaging cellular receptors such as RAGE and contributing to the inflammatory response.</text>
</comment>
<dbReference type="SUPFAM" id="SSF56436">
    <property type="entry name" value="C-type lectin-like"/>
    <property type="match status" value="1"/>
</dbReference>
<dbReference type="PROSITE" id="PS01186">
    <property type="entry name" value="EGF_2"/>
    <property type="match status" value="2"/>
</dbReference>
<evidence type="ECO:0000256" key="12">
    <source>
        <dbReference type="ARBA" id="ARBA00023157"/>
    </source>
</evidence>
<keyword evidence="9" id="KW-0654">Proteoglycan</keyword>
<evidence type="ECO:0000313" key="22">
    <source>
        <dbReference type="Proteomes" id="UP000632886"/>
    </source>
</evidence>
<evidence type="ECO:0000256" key="6">
    <source>
        <dbReference type="ARBA" id="ARBA00022729"/>
    </source>
</evidence>
<evidence type="ECO:0000256" key="18">
    <source>
        <dbReference type="SAM" id="SignalP"/>
    </source>
</evidence>
<dbReference type="PIRSF" id="PIRSF001775">
    <property type="entry name" value="CD93/CD141"/>
    <property type="match status" value="1"/>
</dbReference>
<dbReference type="GO" id="GO:0004888">
    <property type="term" value="F:transmembrane signaling receptor activity"/>
    <property type="evidence" value="ECO:0007669"/>
    <property type="project" value="InterPro"/>
</dbReference>
<dbReference type="PANTHER" id="PTHR14789:SF9">
    <property type="entry name" value="THROMBOMODULIN"/>
    <property type="match status" value="1"/>
</dbReference>
<evidence type="ECO:0000313" key="21">
    <source>
        <dbReference type="EMBL" id="NXX93736.1"/>
    </source>
</evidence>
<keyword evidence="5 17" id="KW-0812">Transmembrane</keyword>
<feature type="transmembrane region" description="Helical" evidence="17">
    <location>
        <begin position="490"/>
        <end position="513"/>
    </location>
</feature>
<keyword evidence="3 16" id="KW-0245">EGF-like domain</keyword>
<gene>
    <name evidence="21" type="primary">Thbd</name>
    <name evidence="21" type="ORF">CENBEN_R06404</name>
</gene>
<dbReference type="PROSITE" id="PS50041">
    <property type="entry name" value="C_TYPE_LECTIN_2"/>
    <property type="match status" value="1"/>
</dbReference>
<feature type="domain" description="C-type lectin" evidence="20">
    <location>
        <begin position="32"/>
        <end position="144"/>
    </location>
</feature>
<keyword evidence="22" id="KW-1185">Reference proteome</keyword>
<dbReference type="SMART" id="SM00034">
    <property type="entry name" value="CLECT"/>
    <property type="match status" value="1"/>
</dbReference>
<evidence type="ECO:0000256" key="16">
    <source>
        <dbReference type="PROSITE-ProRule" id="PRU00076"/>
    </source>
</evidence>
<keyword evidence="10 17" id="KW-1133">Transmembrane helix</keyword>
<evidence type="ECO:0000256" key="3">
    <source>
        <dbReference type="ARBA" id="ARBA00022536"/>
    </source>
</evidence>
<protein>
    <recommendedName>
        <fullName evidence="2">Thrombomodulin</fullName>
    </recommendedName>
</protein>
<dbReference type="InterPro" id="IPR018097">
    <property type="entry name" value="EGF_Ca-bd_CS"/>
</dbReference>
<dbReference type="InterPro" id="IPR001881">
    <property type="entry name" value="EGF-like_Ca-bd_dom"/>
</dbReference>
<sequence>MRQLPLPLPLLLAGLGLGLGADPLAPSGTQCLEHDCFGIFWAVRPFAEASEACERGGGHLMTVRSTVAEDAIALLVQNRSGRLWLGLSLPVACTQPARRLRGFQWVTGDRRTDYSNWQPSGRRCGERCVTVSRELRWEERRCEEPANGFLCEYNYGGSCPRLPPAEGIHVTYTTPFGAHGGDFLALPPRSVATILAMDLELRCDENGESGVLRWARADPGAWPCHLANGGCEGACSEEEGQPRCLCPDGKVLAPDGRGCSSPCAGAPCQQHCIVNGSSFVCMCESGYSLAADGSSCKDVDDCAMVPGLCEQTCVNTEGGFECRCLRGYQMVEGHCQPISHCYEAPCEQQCEDVPDGYHCSCFPGYAVDPRDPTRCRLHCSHSQCPAECDTQTQACECPEGFLLDEDADKSSVCIDIDECSMNYCQHNCTNYPGGYECHCHDGYQLLNKNDCVNVTEEEGEGAYSGDSGHEPQTPIPTRTPPKMERLHPGALVGIAVGVLSAALTMLALGYHLAKKRCRTPATMDYKCSGPHEKEMGLQPVATRCAT</sequence>
<dbReference type="PROSITE" id="PS01187">
    <property type="entry name" value="EGF_CA"/>
    <property type="match status" value="2"/>
</dbReference>
<dbReference type="InterPro" id="IPR051505">
    <property type="entry name" value="C-type_lectin_domain"/>
</dbReference>
<evidence type="ECO:0000256" key="14">
    <source>
        <dbReference type="ARBA" id="ARBA00045242"/>
    </source>
</evidence>
<dbReference type="CDD" id="cd00054">
    <property type="entry name" value="EGF_CA"/>
    <property type="match status" value="2"/>
</dbReference>
<dbReference type="Gene3D" id="2.10.25.10">
    <property type="entry name" value="Laminin"/>
    <property type="match status" value="6"/>
</dbReference>
<proteinExistence type="predicted"/>
<dbReference type="SMART" id="SM00179">
    <property type="entry name" value="EGF_CA"/>
    <property type="match status" value="4"/>
</dbReference>
<keyword evidence="12" id="KW-1015">Disulfide bond</keyword>
<dbReference type="InterPro" id="IPR049883">
    <property type="entry name" value="NOTCH1_EGF-like"/>
</dbReference>
<keyword evidence="8" id="KW-0677">Repeat</keyword>
<evidence type="ECO:0000256" key="13">
    <source>
        <dbReference type="ARBA" id="ARBA00023180"/>
    </source>
</evidence>
<evidence type="ECO:0000259" key="20">
    <source>
        <dbReference type="PROSITE" id="PS50041"/>
    </source>
</evidence>
<dbReference type="GO" id="GO:0030246">
    <property type="term" value="F:carbohydrate binding"/>
    <property type="evidence" value="ECO:0007669"/>
    <property type="project" value="UniProtKB-KW"/>
</dbReference>
<comment type="caution">
    <text evidence="16">Lacks conserved residue(s) required for the propagation of feature annotation.</text>
</comment>
<dbReference type="InterPro" id="IPR015149">
    <property type="entry name" value="Tme5_EGF-like"/>
</dbReference>
<keyword evidence="4" id="KW-0597">Phosphoprotein</keyword>
<feature type="non-terminal residue" evidence="21">
    <location>
        <position position="546"/>
    </location>
</feature>
<keyword evidence="11 17" id="KW-0472">Membrane</keyword>
<dbReference type="InterPro" id="IPR016186">
    <property type="entry name" value="C-type_lectin-like/link_sf"/>
</dbReference>
<dbReference type="SUPFAM" id="SSF57184">
    <property type="entry name" value="Growth factor receptor domain"/>
    <property type="match status" value="2"/>
</dbReference>
<evidence type="ECO:0000256" key="15">
    <source>
        <dbReference type="ARBA" id="ARBA00046453"/>
    </source>
</evidence>
<comment type="subunit">
    <text evidence="15">Interacts with ITGAL, ITGAM and ITGB2. Interacts with thrombin/F2; this interaction switches the specificity of thrombin from a procoagulant to an anticoagulant and antifibrinolytic protease. Interacts with ANGP1 and ANGP2; these interactions significantly inhibit the generation of activated PC and TAFIa/CPB2 by the thrombin/thrombomodulin complex. Interacts with PF4; this interaction enhances generation of activated protein C. Interacts with HMGB1; this interaction inhibits HMGB1 inflammatory activity.</text>
</comment>
<dbReference type="PRINTS" id="PR00907">
    <property type="entry name" value="THRMBOMODULN"/>
</dbReference>
<feature type="chain" id="PRO_5032793061" description="Thrombomodulin" evidence="18">
    <location>
        <begin position="21"/>
        <end position="546"/>
    </location>
</feature>
<dbReference type="GO" id="GO:0016020">
    <property type="term" value="C:membrane"/>
    <property type="evidence" value="ECO:0007669"/>
    <property type="project" value="UniProtKB-SubCell"/>
</dbReference>
<dbReference type="InterPro" id="IPR009030">
    <property type="entry name" value="Growth_fac_rcpt_cys_sf"/>
</dbReference>
<dbReference type="Pfam" id="PF25444">
    <property type="entry name" value="THBD"/>
    <property type="match status" value="1"/>
</dbReference>
<dbReference type="InterPro" id="IPR000152">
    <property type="entry name" value="EGF-type_Asp/Asn_hydroxyl_site"/>
</dbReference>
<evidence type="ECO:0000256" key="17">
    <source>
        <dbReference type="SAM" id="Phobius"/>
    </source>
</evidence>
<evidence type="ECO:0000256" key="8">
    <source>
        <dbReference type="ARBA" id="ARBA00022737"/>
    </source>
</evidence>
<keyword evidence="7" id="KW-0430">Lectin</keyword>
<evidence type="ECO:0000256" key="11">
    <source>
        <dbReference type="ARBA" id="ARBA00023136"/>
    </source>
</evidence>
<evidence type="ECO:0000256" key="4">
    <source>
        <dbReference type="ARBA" id="ARBA00022553"/>
    </source>
</evidence>
<evidence type="ECO:0000256" key="7">
    <source>
        <dbReference type="ARBA" id="ARBA00022734"/>
    </source>
</evidence>